<accession>A0ABR9U9X7</accession>
<dbReference type="Proteomes" id="UP000640725">
    <property type="component" value="Unassembled WGS sequence"/>
</dbReference>
<proteinExistence type="predicted"/>
<name>A0ABR9U9X7_9CYAN</name>
<gene>
    <name evidence="1" type="ORF">IQ236_07265</name>
</gene>
<keyword evidence="2" id="KW-1185">Reference proteome</keyword>
<comment type="caution">
    <text evidence="1">The sequence shown here is derived from an EMBL/GenBank/DDBJ whole genome shotgun (WGS) entry which is preliminary data.</text>
</comment>
<organism evidence="1 2">
    <name type="scientific">Planktothrix mougeotii LEGE 06226</name>
    <dbReference type="NCBI Taxonomy" id="1828728"/>
    <lineage>
        <taxon>Bacteria</taxon>
        <taxon>Bacillati</taxon>
        <taxon>Cyanobacteriota</taxon>
        <taxon>Cyanophyceae</taxon>
        <taxon>Oscillatoriophycideae</taxon>
        <taxon>Oscillatoriales</taxon>
        <taxon>Microcoleaceae</taxon>
        <taxon>Planktothrix</taxon>
    </lineage>
</organism>
<sequence>MNCPCCSGKLLRHIDRKGLYWYCPNCYQTMPVSEAVNRLLLQAELSLKPNPQLWLYIPMKPKLQLREIA</sequence>
<reference evidence="1 2" key="1">
    <citation type="submission" date="2020-10" db="EMBL/GenBank/DDBJ databases">
        <authorList>
            <person name="Castelo-Branco R."/>
            <person name="Eusebio N."/>
            <person name="Adriana R."/>
            <person name="Vieira A."/>
            <person name="Brugerolle De Fraissinette N."/>
            <person name="Rezende De Castro R."/>
            <person name="Schneider M.P."/>
            <person name="Vasconcelos V."/>
            <person name="Leao P.N."/>
        </authorList>
    </citation>
    <scope>NUCLEOTIDE SEQUENCE [LARGE SCALE GENOMIC DNA]</scope>
    <source>
        <strain evidence="1 2">LEGE 06226</strain>
    </source>
</reference>
<protein>
    <submittedName>
        <fullName evidence="1">Uncharacterized protein</fullName>
    </submittedName>
</protein>
<evidence type="ECO:0000313" key="1">
    <source>
        <dbReference type="EMBL" id="MBE9143021.1"/>
    </source>
</evidence>
<dbReference type="EMBL" id="JADEWU010000011">
    <property type="protein sequence ID" value="MBE9143021.1"/>
    <property type="molecule type" value="Genomic_DNA"/>
</dbReference>
<evidence type="ECO:0000313" key="2">
    <source>
        <dbReference type="Proteomes" id="UP000640725"/>
    </source>
</evidence>